<evidence type="ECO:0000313" key="1">
    <source>
        <dbReference type="EMBL" id="RHN63782.1"/>
    </source>
</evidence>
<gene>
    <name evidence="1" type="ORF">MtrunA17_Chr4g0062041</name>
</gene>
<name>A0A396IE25_MEDTR</name>
<proteinExistence type="predicted"/>
<comment type="caution">
    <text evidence="1">The sequence shown here is derived from an EMBL/GenBank/DDBJ whole genome shotgun (WGS) entry which is preliminary data.</text>
</comment>
<organism evidence="1">
    <name type="scientific">Medicago truncatula</name>
    <name type="common">Barrel medic</name>
    <name type="synonym">Medicago tribuloides</name>
    <dbReference type="NCBI Taxonomy" id="3880"/>
    <lineage>
        <taxon>Eukaryota</taxon>
        <taxon>Viridiplantae</taxon>
        <taxon>Streptophyta</taxon>
        <taxon>Embryophyta</taxon>
        <taxon>Tracheophyta</taxon>
        <taxon>Spermatophyta</taxon>
        <taxon>Magnoliopsida</taxon>
        <taxon>eudicotyledons</taxon>
        <taxon>Gunneridae</taxon>
        <taxon>Pentapetalae</taxon>
        <taxon>rosids</taxon>
        <taxon>fabids</taxon>
        <taxon>Fabales</taxon>
        <taxon>Fabaceae</taxon>
        <taxon>Papilionoideae</taxon>
        <taxon>50 kb inversion clade</taxon>
        <taxon>NPAAA clade</taxon>
        <taxon>Hologalegina</taxon>
        <taxon>IRL clade</taxon>
        <taxon>Trifolieae</taxon>
        <taxon>Medicago</taxon>
    </lineage>
</organism>
<sequence length="44" mass="4935">MIEETGKMKAKRNDNNKMDISAIYAAKGLSNTKFEEISSPKVNM</sequence>
<dbReference type="EMBL" id="PSQE01000004">
    <property type="protein sequence ID" value="RHN63782.1"/>
    <property type="molecule type" value="Genomic_DNA"/>
</dbReference>
<dbReference type="AlphaFoldDB" id="A0A396IE25"/>
<accession>A0A396IE25</accession>
<reference evidence="1" key="1">
    <citation type="journal article" date="2018" name="Nat. Plants">
        <title>Whole-genome landscape of Medicago truncatula symbiotic genes.</title>
        <authorList>
            <person name="Pecrix Y."/>
            <person name="Gamas P."/>
            <person name="Carrere S."/>
        </authorList>
    </citation>
    <scope>NUCLEOTIDE SEQUENCE</scope>
    <source>
        <tissue evidence="1">Leaves</tissue>
    </source>
</reference>
<dbReference type="Gramene" id="rna26528">
    <property type="protein sequence ID" value="RHN63782.1"/>
    <property type="gene ID" value="gene26528"/>
</dbReference>
<protein>
    <submittedName>
        <fullName evidence="1">Uncharacterized protein</fullName>
    </submittedName>
</protein>
<dbReference type="Proteomes" id="UP000265566">
    <property type="component" value="Chromosome 4"/>
</dbReference>